<dbReference type="Proteomes" id="UP000006746">
    <property type="component" value="Unassembled WGS sequence"/>
</dbReference>
<keyword evidence="2" id="KW-1185">Reference proteome</keyword>
<organism evidence="1 2">
    <name type="scientific">Oceanibaculum indicum P24</name>
    <dbReference type="NCBI Taxonomy" id="1207063"/>
    <lineage>
        <taxon>Bacteria</taxon>
        <taxon>Pseudomonadati</taxon>
        <taxon>Pseudomonadota</taxon>
        <taxon>Alphaproteobacteria</taxon>
        <taxon>Rhodospirillales</taxon>
        <taxon>Oceanibaculaceae</taxon>
        <taxon>Oceanibaculum</taxon>
    </lineage>
</organism>
<protein>
    <submittedName>
        <fullName evidence="1">Uncharacterized protein</fullName>
    </submittedName>
</protein>
<comment type="caution">
    <text evidence="1">The sequence shown here is derived from an EMBL/GenBank/DDBJ whole genome shotgun (WGS) entry which is preliminary data.</text>
</comment>
<dbReference type="STRING" id="1207063.P24_17312"/>
<dbReference type="EMBL" id="AMRL01000034">
    <property type="protein sequence ID" value="EKE68722.1"/>
    <property type="molecule type" value="Genomic_DNA"/>
</dbReference>
<dbReference type="RefSeq" id="WP_008946064.1">
    <property type="nucleotide sequence ID" value="NZ_AMRL01000034.1"/>
</dbReference>
<accession>K2J1P7</accession>
<evidence type="ECO:0000313" key="1">
    <source>
        <dbReference type="EMBL" id="EKE68722.1"/>
    </source>
</evidence>
<gene>
    <name evidence="1" type="ORF">P24_17312</name>
</gene>
<dbReference type="AlphaFoldDB" id="K2J1P7"/>
<proteinExistence type="predicted"/>
<sequence>MSLHLVKESGPELFTVNSLAPHLHPGAACRHFSRPVVILMPPLTGSGHALVRYQDGVREAAWVDPWELFRLRERTTP</sequence>
<evidence type="ECO:0000313" key="2">
    <source>
        <dbReference type="Proteomes" id="UP000006746"/>
    </source>
</evidence>
<name>K2J1P7_9PROT</name>
<reference evidence="1 2" key="1">
    <citation type="journal article" date="2012" name="J. Bacteriol.">
        <title>Genome Sequence of Oceanibaculum indicum Type Strain P24.</title>
        <authorList>
            <person name="Lai Q."/>
            <person name="Shao Z."/>
        </authorList>
    </citation>
    <scope>NUCLEOTIDE SEQUENCE [LARGE SCALE GENOMIC DNA]</scope>
    <source>
        <strain evidence="1 2">P24</strain>
    </source>
</reference>